<dbReference type="OrthoDB" id="391538at2"/>
<dbReference type="SUPFAM" id="SSF81665">
    <property type="entry name" value="Calcium ATPase, transmembrane domain M"/>
    <property type="match status" value="1"/>
</dbReference>
<keyword evidence="9 18" id="KW-0812">Transmembrane</keyword>
<keyword evidence="14 18" id="KW-1133">Transmembrane helix</keyword>
<keyword evidence="15 18" id="KW-0472">Membrane</keyword>
<dbReference type="InterPro" id="IPR023214">
    <property type="entry name" value="HAD_sf"/>
</dbReference>
<evidence type="ECO:0000256" key="8">
    <source>
        <dbReference type="ARBA" id="ARBA00022553"/>
    </source>
</evidence>
<dbReference type="PRINTS" id="PR01836">
    <property type="entry name" value="MGATPASE"/>
</dbReference>
<feature type="transmembrane region" description="Helical" evidence="18">
    <location>
        <begin position="791"/>
        <end position="810"/>
    </location>
</feature>
<dbReference type="GO" id="GO:0015444">
    <property type="term" value="F:P-type magnesium transporter activity"/>
    <property type="evidence" value="ECO:0007669"/>
    <property type="project" value="UniProtKB-EC"/>
</dbReference>
<evidence type="ECO:0000256" key="2">
    <source>
        <dbReference type="ARBA" id="ARBA00004429"/>
    </source>
</evidence>
<evidence type="ECO:0000313" key="20">
    <source>
        <dbReference type="EMBL" id="POR47134.1"/>
    </source>
</evidence>
<evidence type="ECO:0000313" key="21">
    <source>
        <dbReference type="Proteomes" id="UP000236919"/>
    </source>
</evidence>
<feature type="transmembrane region" description="Helical" evidence="18">
    <location>
        <begin position="816"/>
        <end position="840"/>
    </location>
</feature>
<dbReference type="InterPro" id="IPR023299">
    <property type="entry name" value="ATPase_P-typ_cyto_dom_N"/>
</dbReference>
<dbReference type="Gene3D" id="3.40.50.1000">
    <property type="entry name" value="HAD superfamily/HAD-like"/>
    <property type="match status" value="1"/>
</dbReference>
<dbReference type="GO" id="GO:0005886">
    <property type="term" value="C:plasma membrane"/>
    <property type="evidence" value="ECO:0007669"/>
    <property type="project" value="UniProtKB-SubCell"/>
</dbReference>
<dbReference type="InterPro" id="IPR008250">
    <property type="entry name" value="ATPase_P-typ_transduc_dom_A_sf"/>
</dbReference>
<dbReference type="Pfam" id="PF00689">
    <property type="entry name" value="Cation_ATPase_C"/>
    <property type="match status" value="1"/>
</dbReference>
<evidence type="ECO:0000256" key="14">
    <source>
        <dbReference type="ARBA" id="ARBA00022989"/>
    </source>
</evidence>
<comment type="subcellular location">
    <subcellularLocation>
        <location evidence="2">Cell inner membrane</location>
        <topology evidence="2">Multi-pass membrane protein</topology>
    </subcellularLocation>
</comment>
<evidence type="ECO:0000256" key="5">
    <source>
        <dbReference type="ARBA" id="ARBA00013555"/>
    </source>
</evidence>
<keyword evidence="10" id="KW-0547">Nucleotide-binding</keyword>
<dbReference type="Pfam" id="PF13246">
    <property type="entry name" value="Cation_ATPase"/>
    <property type="match status" value="1"/>
</dbReference>
<evidence type="ECO:0000256" key="11">
    <source>
        <dbReference type="ARBA" id="ARBA00022840"/>
    </source>
</evidence>
<dbReference type="Gene3D" id="3.40.1110.10">
    <property type="entry name" value="Calcium-transporting ATPase, cytoplasmic domain N"/>
    <property type="match status" value="1"/>
</dbReference>
<comment type="similarity">
    <text evidence="3">Belongs to the cation transport ATPase (P-type) (TC 3.A.3) family. Type IIIB subfamily.</text>
</comment>
<dbReference type="InterPro" id="IPR006068">
    <property type="entry name" value="ATPase_P-typ_cation-transptr_C"/>
</dbReference>
<accession>A0A2S4LXF2</accession>
<evidence type="ECO:0000256" key="1">
    <source>
        <dbReference type="ARBA" id="ARBA00003954"/>
    </source>
</evidence>
<dbReference type="EMBL" id="PQFZ01000020">
    <property type="protein sequence ID" value="POR47134.1"/>
    <property type="molecule type" value="Genomic_DNA"/>
</dbReference>
<evidence type="ECO:0000256" key="13">
    <source>
        <dbReference type="ARBA" id="ARBA00022967"/>
    </source>
</evidence>
<dbReference type="InterPro" id="IPR018303">
    <property type="entry name" value="ATPase_P-typ_P_site"/>
</dbReference>
<proteinExistence type="inferred from homology"/>
<dbReference type="GO" id="GO:0016887">
    <property type="term" value="F:ATP hydrolysis activity"/>
    <property type="evidence" value="ECO:0007669"/>
    <property type="project" value="InterPro"/>
</dbReference>
<dbReference type="SUPFAM" id="SSF81653">
    <property type="entry name" value="Calcium ATPase, transduction domain A"/>
    <property type="match status" value="1"/>
</dbReference>
<name>A0A2S4LXF2_9HYPH</name>
<dbReference type="Gene3D" id="1.20.1110.10">
    <property type="entry name" value="Calcium-transporting ATPase, transmembrane domain"/>
    <property type="match status" value="1"/>
</dbReference>
<dbReference type="InterPro" id="IPR004014">
    <property type="entry name" value="ATPase_P-typ_cation-transptr_N"/>
</dbReference>
<dbReference type="SFLD" id="SFLDF00027">
    <property type="entry name" value="p-type_atpase"/>
    <property type="match status" value="1"/>
</dbReference>
<evidence type="ECO:0000256" key="12">
    <source>
        <dbReference type="ARBA" id="ARBA00022842"/>
    </source>
</evidence>
<dbReference type="InterPro" id="IPR001757">
    <property type="entry name" value="P_typ_ATPase"/>
</dbReference>
<dbReference type="NCBIfam" id="TIGR01524">
    <property type="entry name" value="ATPase-IIIB_Mg"/>
    <property type="match status" value="1"/>
</dbReference>
<dbReference type="SFLD" id="SFLDG00002">
    <property type="entry name" value="C1.7:_P-type_atpase_like"/>
    <property type="match status" value="1"/>
</dbReference>
<dbReference type="AlphaFoldDB" id="A0A2S4LXF2"/>
<protein>
    <recommendedName>
        <fullName evidence="5">Magnesium-transporting ATPase, P-type 1</fullName>
        <ecNumber evidence="4">7.2.2.14</ecNumber>
    </recommendedName>
    <alternativeName>
        <fullName evidence="16">Mg(2+) transport ATPase, P-type 1</fullName>
    </alternativeName>
</protein>
<sequence>MNQAIDAAAEQTARGEPLAFWTVSNDESLRKLAARPEGLTSAEARERQDHYGPNRAVVGLHRSLIAKLAKRLSEPLIAILLIAAGISGATGDWQSFVIILIIVFFSIGLDLAQEQKAENAVEALKRSVAVTASVRRNGKVQELAVRDIVPGDVVELRAGDLVPADGIVLSGHGALANEAILTGEPYPVEKRPGPASGSSPSDAFNALFGGTSMVGGEALMLVVATGAATRFGAISASVLAKEPPTAFERGVHALGMLILRLTGFLVLFVLLTQLIHHGLSLESFLFAVALAVGLTPELLPMVMTVTLARGAVRMAASKVVVKRLSAIHDLGAMDVLCTDKTGTLTEAKIVHIGSFGADGRDSARAAQFIRLNSRFASGMRSNLDDAILAGAPAADEDGWAHIDDLPFDFERRRASVLVSRDGERALVTKGAPEAVLSLCTHLEGPDGAVAVLDETQRVRIAALLDDKGRQGFRLLAVARRRMRADCRQVGLSDEAHLVFIGCAVFLDPPKASATEAVARLVKAGIRVKIISGDAAPVVRHLVETLGLPTRGLMTGEDISHLSDAALAARVGKTDLFVRVSPDQKSRIVRALRRRGHTVGFIGDGINDAPAIHAADVGLSVEGGTDVAREAADIILLAPDLGVLAIGVAEGRRTYANIMKYVRMGTSSNFGNMLSMALASLVLPFLPLAPLQILLNNLLYDLSEIGIPFDSADEETLATPQIWDMKSVLRFTLVMGPLSSLFDIATFVLLRWGFGADVAVFRTAWFVESIATQILVIFIIRTARPLWTSRPHPVLVTTSLGALAVALILALTPLGGFIGFAALPLPILAAITGISLSYLAAAEILKRFAMRSRSHAPAALLAHARAIEHASATQHLEHTGKRPIT</sequence>
<evidence type="ECO:0000256" key="3">
    <source>
        <dbReference type="ARBA" id="ARBA00008746"/>
    </source>
</evidence>
<feature type="transmembrane region" description="Helical" evidence="18">
    <location>
        <begin position="95"/>
        <end position="112"/>
    </location>
</feature>
<evidence type="ECO:0000256" key="10">
    <source>
        <dbReference type="ARBA" id="ARBA00022741"/>
    </source>
</evidence>
<evidence type="ECO:0000256" key="7">
    <source>
        <dbReference type="ARBA" id="ARBA00022519"/>
    </source>
</evidence>
<keyword evidence="6" id="KW-1003">Cell membrane</keyword>
<organism evidence="20 21">
    <name type="scientific">Bosea psychrotolerans</name>
    <dbReference type="NCBI Taxonomy" id="1871628"/>
    <lineage>
        <taxon>Bacteria</taxon>
        <taxon>Pseudomonadati</taxon>
        <taxon>Pseudomonadota</taxon>
        <taxon>Alphaproteobacteria</taxon>
        <taxon>Hyphomicrobiales</taxon>
        <taxon>Boseaceae</taxon>
        <taxon>Bosea</taxon>
    </lineage>
</organism>
<dbReference type="GO" id="GO:0005524">
    <property type="term" value="F:ATP binding"/>
    <property type="evidence" value="ECO:0007669"/>
    <property type="project" value="UniProtKB-KW"/>
</dbReference>
<evidence type="ECO:0000256" key="6">
    <source>
        <dbReference type="ARBA" id="ARBA00022475"/>
    </source>
</evidence>
<comment type="catalytic activity">
    <reaction evidence="17">
        <text>Mg(2+)(out) + ATP + H2O = Mg(2+)(in) + ADP + phosphate + H(+)</text>
        <dbReference type="Rhea" id="RHEA:10260"/>
        <dbReference type="ChEBI" id="CHEBI:15377"/>
        <dbReference type="ChEBI" id="CHEBI:15378"/>
        <dbReference type="ChEBI" id="CHEBI:18420"/>
        <dbReference type="ChEBI" id="CHEBI:30616"/>
        <dbReference type="ChEBI" id="CHEBI:43474"/>
        <dbReference type="ChEBI" id="CHEBI:456216"/>
        <dbReference type="EC" id="7.2.2.14"/>
    </reaction>
</comment>
<dbReference type="EC" id="7.2.2.14" evidence="4"/>
<dbReference type="SFLD" id="SFLDS00003">
    <property type="entry name" value="Haloacid_Dehalogenase"/>
    <property type="match status" value="1"/>
</dbReference>
<keyword evidence="8" id="KW-0597">Phosphoprotein</keyword>
<dbReference type="Pfam" id="PF00122">
    <property type="entry name" value="E1-E2_ATPase"/>
    <property type="match status" value="1"/>
</dbReference>
<keyword evidence="13" id="KW-1278">Translocase</keyword>
<keyword evidence="12" id="KW-0460">Magnesium</keyword>
<evidence type="ECO:0000256" key="17">
    <source>
        <dbReference type="ARBA" id="ARBA00047295"/>
    </source>
</evidence>
<dbReference type="Gene3D" id="2.70.150.10">
    <property type="entry name" value="Calcium-transporting ATPase, cytoplasmic transduction domain A"/>
    <property type="match status" value="1"/>
</dbReference>
<dbReference type="SMART" id="SM00831">
    <property type="entry name" value="Cation_ATPase_N"/>
    <property type="match status" value="1"/>
</dbReference>
<keyword evidence="7" id="KW-0997">Cell inner membrane</keyword>
<dbReference type="InterPro" id="IPR059000">
    <property type="entry name" value="ATPase_P-type_domA"/>
</dbReference>
<evidence type="ECO:0000256" key="16">
    <source>
        <dbReference type="ARBA" id="ARBA00029806"/>
    </source>
</evidence>
<evidence type="ECO:0000256" key="9">
    <source>
        <dbReference type="ARBA" id="ARBA00022692"/>
    </source>
</evidence>
<evidence type="ECO:0000256" key="18">
    <source>
        <dbReference type="SAM" id="Phobius"/>
    </source>
</evidence>
<dbReference type="Proteomes" id="UP000236919">
    <property type="component" value="Unassembled WGS sequence"/>
</dbReference>
<dbReference type="InterPro" id="IPR036412">
    <property type="entry name" value="HAD-like_sf"/>
</dbReference>
<evidence type="ECO:0000256" key="4">
    <source>
        <dbReference type="ARBA" id="ARBA00012786"/>
    </source>
</evidence>
<comment type="function">
    <text evidence="1">Mediates magnesium influx to the cytosol.</text>
</comment>
<comment type="caution">
    <text evidence="20">The sequence shown here is derived from an EMBL/GenBank/DDBJ whole genome shotgun (WGS) entry which is preliminary data.</text>
</comment>
<dbReference type="InterPro" id="IPR006415">
    <property type="entry name" value="P-type_ATPase_IIIB"/>
</dbReference>
<feature type="transmembrane region" description="Helical" evidence="18">
    <location>
        <begin position="284"/>
        <end position="308"/>
    </location>
</feature>
<dbReference type="NCBIfam" id="TIGR01494">
    <property type="entry name" value="ATPase_P-type"/>
    <property type="match status" value="2"/>
</dbReference>
<dbReference type="PANTHER" id="PTHR42861">
    <property type="entry name" value="CALCIUM-TRANSPORTING ATPASE"/>
    <property type="match status" value="1"/>
</dbReference>
<gene>
    <name evidence="20" type="ORF">CYD53_12024</name>
</gene>
<feature type="transmembrane region" description="Helical" evidence="18">
    <location>
        <begin position="251"/>
        <end position="272"/>
    </location>
</feature>
<dbReference type="RefSeq" id="WP_103720710.1">
    <property type="nucleotide sequence ID" value="NZ_PQFZ01000020.1"/>
</dbReference>
<feature type="transmembrane region" description="Helical" evidence="18">
    <location>
        <begin position="759"/>
        <end position="779"/>
    </location>
</feature>
<dbReference type="InterPro" id="IPR044492">
    <property type="entry name" value="P_typ_ATPase_HD_dom"/>
</dbReference>
<feature type="transmembrane region" description="Helical" evidence="18">
    <location>
        <begin position="672"/>
        <end position="694"/>
    </location>
</feature>
<evidence type="ECO:0000259" key="19">
    <source>
        <dbReference type="SMART" id="SM00831"/>
    </source>
</evidence>
<dbReference type="PROSITE" id="PS00154">
    <property type="entry name" value="ATPASE_E1_E2"/>
    <property type="match status" value="1"/>
</dbReference>
<dbReference type="Pfam" id="PF00690">
    <property type="entry name" value="Cation_ATPase_N"/>
    <property type="match status" value="1"/>
</dbReference>
<reference evidence="20 21" key="1">
    <citation type="submission" date="2018-01" db="EMBL/GenBank/DDBJ databases">
        <title>Genomic Encyclopedia of Type Strains, Phase III (KMG-III): the genomes of soil and plant-associated and newly described type strains.</title>
        <authorList>
            <person name="Whitman W."/>
        </authorList>
    </citation>
    <scope>NUCLEOTIDE SEQUENCE [LARGE SCALE GENOMIC DNA]</scope>
    <source>
        <strain evidence="20 21">1131</strain>
    </source>
</reference>
<keyword evidence="11" id="KW-0067">ATP-binding</keyword>
<evidence type="ECO:0000256" key="15">
    <source>
        <dbReference type="ARBA" id="ARBA00023136"/>
    </source>
</evidence>
<feature type="domain" description="Cation-transporting P-type ATPase N-terminal" evidence="19">
    <location>
        <begin position="19"/>
        <end position="92"/>
    </location>
</feature>
<dbReference type="SUPFAM" id="SSF56784">
    <property type="entry name" value="HAD-like"/>
    <property type="match status" value="1"/>
</dbReference>
<feature type="transmembrane region" description="Helical" evidence="18">
    <location>
        <begin position="218"/>
        <end position="239"/>
    </location>
</feature>
<dbReference type="InterPro" id="IPR023298">
    <property type="entry name" value="ATPase_P-typ_TM_dom_sf"/>
</dbReference>
<keyword evidence="21" id="KW-1185">Reference proteome</keyword>